<comment type="subcellular location">
    <subcellularLocation>
        <location evidence="1">Membrane</location>
        <topology evidence="1">Multi-pass membrane protein</topology>
    </subcellularLocation>
</comment>
<evidence type="ECO:0000313" key="8">
    <source>
        <dbReference type="Proteomes" id="UP000649617"/>
    </source>
</evidence>
<feature type="transmembrane region" description="Helical" evidence="5">
    <location>
        <begin position="272"/>
        <end position="292"/>
    </location>
</feature>
<feature type="transmembrane region" description="Helical" evidence="5">
    <location>
        <begin position="340"/>
        <end position="358"/>
    </location>
</feature>
<comment type="caution">
    <text evidence="7">The sequence shown here is derived from an EMBL/GenBank/DDBJ whole genome shotgun (WGS) entry which is preliminary data.</text>
</comment>
<dbReference type="AlphaFoldDB" id="A0A812TZN9"/>
<keyword evidence="4 5" id="KW-0472">Membrane</keyword>
<name>A0A812TZN9_SYMPI</name>
<evidence type="ECO:0000259" key="6">
    <source>
        <dbReference type="Pfam" id="PF01490"/>
    </source>
</evidence>
<dbReference type="PANTHER" id="PTHR22950">
    <property type="entry name" value="AMINO ACID TRANSPORTER"/>
    <property type="match status" value="1"/>
</dbReference>
<gene>
    <name evidence="7" type="primary">SLC38A8</name>
    <name evidence="7" type="ORF">SPIL2461_LOCUS14486</name>
</gene>
<feature type="transmembrane region" description="Helical" evidence="5">
    <location>
        <begin position="395"/>
        <end position="414"/>
    </location>
</feature>
<dbReference type="Pfam" id="PF01490">
    <property type="entry name" value="Aa_trans"/>
    <property type="match status" value="1"/>
</dbReference>
<evidence type="ECO:0000313" key="7">
    <source>
        <dbReference type="EMBL" id="CAE7545981.1"/>
    </source>
</evidence>
<evidence type="ECO:0000256" key="4">
    <source>
        <dbReference type="ARBA" id="ARBA00023136"/>
    </source>
</evidence>
<feature type="transmembrane region" description="Helical" evidence="5">
    <location>
        <begin position="364"/>
        <end position="383"/>
    </location>
</feature>
<evidence type="ECO:0000256" key="3">
    <source>
        <dbReference type="ARBA" id="ARBA00022989"/>
    </source>
</evidence>
<dbReference type="OrthoDB" id="1684102at2759"/>
<dbReference type="InterPro" id="IPR013057">
    <property type="entry name" value="AA_transpt_TM"/>
</dbReference>
<proteinExistence type="predicted"/>
<reference evidence="7" key="1">
    <citation type="submission" date="2021-02" db="EMBL/GenBank/DDBJ databases">
        <authorList>
            <person name="Dougan E. K."/>
            <person name="Rhodes N."/>
            <person name="Thang M."/>
            <person name="Chan C."/>
        </authorList>
    </citation>
    <scope>NUCLEOTIDE SEQUENCE</scope>
</reference>
<evidence type="ECO:0000256" key="2">
    <source>
        <dbReference type="ARBA" id="ARBA00022692"/>
    </source>
</evidence>
<organism evidence="7 8">
    <name type="scientific">Symbiodinium pilosum</name>
    <name type="common">Dinoflagellate</name>
    <dbReference type="NCBI Taxonomy" id="2952"/>
    <lineage>
        <taxon>Eukaryota</taxon>
        <taxon>Sar</taxon>
        <taxon>Alveolata</taxon>
        <taxon>Dinophyceae</taxon>
        <taxon>Suessiales</taxon>
        <taxon>Symbiodiniaceae</taxon>
        <taxon>Symbiodinium</taxon>
    </lineage>
</organism>
<feature type="transmembrane region" description="Helical" evidence="5">
    <location>
        <begin position="36"/>
        <end position="53"/>
    </location>
</feature>
<feature type="domain" description="Amino acid transporter transmembrane" evidence="6">
    <location>
        <begin position="9"/>
        <end position="412"/>
    </location>
</feature>
<feature type="transmembrane region" description="Helical" evidence="5">
    <location>
        <begin position="193"/>
        <end position="214"/>
    </location>
</feature>
<sequence>MKPDGYDINAIYNMMKAIMGAGGFALPWAFARLGSAGGGAALFASAILGLLALRELAALKQHVEIQRNTVGATYVDVARAALGEAGALAVYGLSIMCSVGVTSAYLAFVASTLESLFPTRSYSQCLLSAAVFVLPTTWLRDFSLLSKLSQSGTAAVLLGYLVTIQSGSSEPVGWSETQSRYHWSLGPSSWQDLAQGFGPVAFLFCIHFLLFPVMTSARSSAAPGKFVQLATIAFLCAGLINAAFAYTCLAFFGPHVSSIVLNDLSQGTVYLVATKLLLCADLLCSYPLVFAAGREIVERSLFEEAVYQTLPHKEVLKEAPSPRLSGPGLLVDGRRCGLRFMLVATTVAVAQLDFTAILSLVGGVAQVFLAFVLPPLMAIRFMGSIMGIWRLMGNLLLLVAGLAAVTISLFASLIPAKQD</sequence>
<dbReference type="GO" id="GO:0005774">
    <property type="term" value="C:vacuolar membrane"/>
    <property type="evidence" value="ECO:0007669"/>
    <property type="project" value="TreeGrafter"/>
</dbReference>
<dbReference type="EMBL" id="CAJNIZ010033525">
    <property type="protein sequence ID" value="CAE7545981.1"/>
    <property type="molecule type" value="Genomic_DNA"/>
</dbReference>
<dbReference type="Proteomes" id="UP000649617">
    <property type="component" value="Unassembled WGS sequence"/>
</dbReference>
<keyword evidence="8" id="KW-1185">Reference proteome</keyword>
<keyword evidence="2 5" id="KW-0812">Transmembrane</keyword>
<evidence type="ECO:0000256" key="5">
    <source>
        <dbReference type="SAM" id="Phobius"/>
    </source>
</evidence>
<feature type="transmembrane region" description="Helical" evidence="5">
    <location>
        <begin position="226"/>
        <end position="252"/>
    </location>
</feature>
<feature type="transmembrane region" description="Helical" evidence="5">
    <location>
        <begin position="88"/>
        <end position="109"/>
    </location>
</feature>
<dbReference type="GO" id="GO:0015179">
    <property type="term" value="F:L-amino acid transmembrane transporter activity"/>
    <property type="evidence" value="ECO:0007669"/>
    <property type="project" value="TreeGrafter"/>
</dbReference>
<dbReference type="PANTHER" id="PTHR22950:SF349">
    <property type="entry name" value="AMINO ACID TRANSPORTER TRANSMEMBRANE DOMAIN-CONTAINING PROTEIN"/>
    <property type="match status" value="1"/>
</dbReference>
<feature type="transmembrane region" description="Helical" evidence="5">
    <location>
        <begin position="12"/>
        <end position="30"/>
    </location>
</feature>
<evidence type="ECO:0000256" key="1">
    <source>
        <dbReference type="ARBA" id="ARBA00004141"/>
    </source>
</evidence>
<protein>
    <submittedName>
        <fullName evidence="7">SLC38A8 protein</fullName>
    </submittedName>
</protein>
<keyword evidence="3 5" id="KW-1133">Transmembrane helix</keyword>
<accession>A0A812TZN9</accession>